<sequence length="43" mass="4933">MKYVVLLMADGDEKPWGEQTDAEQAASMQKFEDFGAACDHRRR</sequence>
<proteinExistence type="predicted"/>
<organism evidence="1 2">
    <name type="scientific">Propioniciclava soli</name>
    <dbReference type="NCBI Taxonomy" id="2775081"/>
    <lineage>
        <taxon>Bacteria</taxon>
        <taxon>Bacillati</taxon>
        <taxon>Actinomycetota</taxon>
        <taxon>Actinomycetes</taxon>
        <taxon>Propionibacteriales</taxon>
        <taxon>Propionibacteriaceae</taxon>
        <taxon>Propioniciclava</taxon>
    </lineage>
</organism>
<evidence type="ECO:0000313" key="2">
    <source>
        <dbReference type="Proteomes" id="UP001434337"/>
    </source>
</evidence>
<accession>A0ABZ3C7D2</accession>
<gene>
    <name evidence="1" type="ORF">PCC79_14810</name>
</gene>
<evidence type="ECO:0000313" key="1">
    <source>
        <dbReference type="EMBL" id="WZW98141.1"/>
    </source>
</evidence>
<dbReference type="RefSeq" id="WP_342372268.1">
    <property type="nucleotide sequence ID" value="NZ_CP115965.1"/>
</dbReference>
<dbReference type="EMBL" id="CP115965">
    <property type="protein sequence ID" value="WZW98141.1"/>
    <property type="molecule type" value="Genomic_DNA"/>
</dbReference>
<reference evidence="1 2" key="1">
    <citation type="journal article" date="2023" name="Environ Microbiome">
        <title>A coral-associated actinobacterium mitigates coral bleaching under heat stress.</title>
        <authorList>
            <person name="Li J."/>
            <person name="Zou Y."/>
            <person name="Li Q."/>
            <person name="Zhang J."/>
            <person name="Bourne D.G."/>
            <person name="Lyu Y."/>
            <person name="Liu C."/>
            <person name="Zhang S."/>
        </authorList>
    </citation>
    <scope>NUCLEOTIDE SEQUENCE [LARGE SCALE GENOMIC DNA]</scope>
    <source>
        <strain evidence="1 2">SCSIO 13291</strain>
    </source>
</reference>
<name>A0ABZ3C7D2_9ACTN</name>
<dbReference type="Proteomes" id="UP001434337">
    <property type="component" value="Chromosome"/>
</dbReference>
<keyword evidence="2" id="KW-1185">Reference proteome</keyword>
<evidence type="ECO:0008006" key="3">
    <source>
        <dbReference type="Google" id="ProtNLM"/>
    </source>
</evidence>
<protein>
    <recommendedName>
        <fullName evidence="3">YCII-related domain-containing protein</fullName>
    </recommendedName>
</protein>